<evidence type="ECO:0000313" key="3">
    <source>
        <dbReference type="Proteomes" id="UP000593573"/>
    </source>
</evidence>
<reference evidence="2 3" key="1">
    <citation type="journal article" date="2019" name="Genome Biol. Evol.">
        <title>Insights into the evolution of the New World diploid cottons (Gossypium, subgenus Houzingenia) based on genome sequencing.</title>
        <authorList>
            <person name="Grover C.E."/>
            <person name="Arick M.A. 2nd"/>
            <person name="Thrash A."/>
            <person name="Conover J.L."/>
            <person name="Sanders W.S."/>
            <person name="Peterson D.G."/>
            <person name="Frelichowski J.E."/>
            <person name="Scheffler J.A."/>
            <person name="Scheffler B.E."/>
            <person name="Wendel J.F."/>
        </authorList>
    </citation>
    <scope>NUCLEOTIDE SEQUENCE [LARGE SCALE GENOMIC DNA]</scope>
    <source>
        <strain evidence="2">57</strain>
        <tissue evidence="2">Leaf</tissue>
    </source>
</reference>
<name>A0A7J8UPX7_9ROSI</name>
<dbReference type="InterPro" id="IPR002156">
    <property type="entry name" value="RNaseH_domain"/>
</dbReference>
<dbReference type="GO" id="GO:0003676">
    <property type="term" value="F:nucleic acid binding"/>
    <property type="evidence" value="ECO:0007669"/>
    <property type="project" value="InterPro"/>
</dbReference>
<dbReference type="Proteomes" id="UP000593573">
    <property type="component" value="Unassembled WGS sequence"/>
</dbReference>
<dbReference type="OrthoDB" id="959921at2759"/>
<dbReference type="CDD" id="cd06222">
    <property type="entry name" value="RNase_H_like"/>
    <property type="match status" value="1"/>
</dbReference>
<proteinExistence type="predicted"/>
<gene>
    <name evidence="2" type="ORF">Goklo_019783</name>
</gene>
<dbReference type="Pfam" id="PF13456">
    <property type="entry name" value="RVT_3"/>
    <property type="match status" value="1"/>
</dbReference>
<dbReference type="InterPro" id="IPR044730">
    <property type="entry name" value="RNase_H-like_dom_plant"/>
</dbReference>
<keyword evidence="3" id="KW-1185">Reference proteome</keyword>
<feature type="non-terminal residue" evidence="2">
    <location>
        <position position="1"/>
    </location>
</feature>
<evidence type="ECO:0000313" key="2">
    <source>
        <dbReference type="EMBL" id="MBA0652527.1"/>
    </source>
</evidence>
<accession>A0A7J8UPX7</accession>
<evidence type="ECO:0000259" key="1">
    <source>
        <dbReference type="Pfam" id="PF13456"/>
    </source>
</evidence>
<dbReference type="GO" id="GO:0004523">
    <property type="term" value="F:RNA-DNA hybrid ribonuclease activity"/>
    <property type="evidence" value="ECO:0007669"/>
    <property type="project" value="InterPro"/>
</dbReference>
<sequence length="105" mass="11496">DSEGKVLASRIVLNKTVPSIFAAETLACVQGLQLGLDLGVMIVEVEGDVLPVIKKLQKKGDDVSEICALIKDCQWLSLGNGEQRDEQRGPDYVEELVERDRQSSV</sequence>
<protein>
    <recommendedName>
        <fullName evidence="1">RNase H type-1 domain-containing protein</fullName>
    </recommendedName>
</protein>
<organism evidence="2 3">
    <name type="scientific">Gossypium klotzschianum</name>
    <dbReference type="NCBI Taxonomy" id="34286"/>
    <lineage>
        <taxon>Eukaryota</taxon>
        <taxon>Viridiplantae</taxon>
        <taxon>Streptophyta</taxon>
        <taxon>Embryophyta</taxon>
        <taxon>Tracheophyta</taxon>
        <taxon>Spermatophyta</taxon>
        <taxon>Magnoliopsida</taxon>
        <taxon>eudicotyledons</taxon>
        <taxon>Gunneridae</taxon>
        <taxon>Pentapetalae</taxon>
        <taxon>rosids</taxon>
        <taxon>malvids</taxon>
        <taxon>Malvales</taxon>
        <taxon>Malvaceae</taxon>
        <taxon>Malvoideae</taxon>
        <taxon>Gossypium</taxon>
    </lineage>
</organism>
<dbReference type="EMBL" id="JABFAB010000007">
    <property type="protein sequence ID" value="MBA0652527.1"/>
    <property type="molecule type" value="Genomic_DNA"/>
</dbReference>
<feature type="non-terminal residue" evidence="2">
    <location>
        <position position="105"/>
    </location>
</feature>
<comment type="caution">
    <text evidence="2">The sequence shown here is derived from an EMBL/GenBank/DDBJ whole genome shotgun (WGS) entry which is preliminary data.</text>
</comment>
<dbReference type="AlphaFoldDB" id="A0A7J8UPX7"/>
<feature type="domain" description="RNase H type-1" evidence="1">
    <location>
        <begin position="14"/>
        <end position="77"/>
    </location>
</feature>